<gene>
    <name evidence="2" type="ordered locus">Sgly_2337</name>
</gene>
<reference evidence="2 3" key="1">
    <citation type="journal article" date="2011" name="Stand. Genomic Sci.">
        <title>Complete genome sequence of Syntrophobotulus glycolicus type strain (FlGlyR).</title>
        <authorList>
            <person name="Han C."/>
            <person name="Mwirichia R."/>
            <person name="Chertkov O."/>
            <person name="Held B."/>
            <person name="Lapidus A."/>
            <person name="Nolan M."/>
            <person name="Lucas S."/>
            <person name="Hammon N."/>
            <person name="Deshpande S."/>
            <person name="Cheng J.F."/>
            <person name="Tapia R."/>
            <person name="Goodwin L."/>
            <person name="Pitluck S."/>
            <person name="Huntemann M."/>
            <person name="Liolios K."/>
            <person name="Ivanova N."/>
            <person name="Pagani I."/>
            <person name="Mavromatis K."/>
            <person name="Ovchinikova G."/>
            <person name="Pati A."/>
            <person name="Chen A."/>
            <person name="Palaniappan K."/>
            <person name="Land M."/>
            <person name="Hauser L."/>
            <person name="Brambilla E.M."/>
            <person name="Rohde M."/>
            <person name="Spring S."/>
            <person name="Sikorski J."/>
            <person name="Goker M."/>
            <person name="Woyke T."/>
            <person name="Bristow J."/>
            <person name="Eisen J.A."/>
            <person name="Markowitz V."/>
            <person name="Hugenholtz P."/>
            <person name="Kyrpides N.C."/>
            <person name="Klenk H.P."/>
            <person name="Detter J.C."/>
        </authorList>
    </citation>
    <scope>NUCLEOTIDE SEQUENCE [LARGE SCALE GENOMIC DNA]</scope>
    <source>
        <strain evidence="3">DSM 8271 / FlGlyR</strain>
    </source>
</reference>
<dbReference type="AlphaFoldDB" id="F0SUQ9"/>
<dbReference type="InterPro" id="IPR015655">
    <property type="entry name" value="PP2C"/>
</dbReference>
<dbReference type="SMART" id="SM00331">
    <property type="entry name" value="PP2C_SIG"/>
    <property type="match status" value="1"/>
</dbReference>
<evidence type="ECO:0000313" key="3">
    <source>
        <dbReference type="Proteomes" id="UP000007488"/>
    </source>
</evidence>
<dbReference type="OrthoDB" id="9801841at2"/>
<keyword evidence="3" id="KW-1185">Reference proteome</keyword>
<dbReference type="InterPro" id="IPR001932">
    <property type="entry name" value="PPM-type_phosphatase-like_dom"/>
</dbReference>
<feature type="domain" description="PPM-type phosphatase" evidence="1">
    <location>
        <begin position="3"/>
        <end position="238"/>
    </location>
</feature>
<dbReference type="Proteomes" id="UP000007488">
    <property type="component" value="Chromosome"/>
</dbReference>
<name>F0SUQ9_SYNGF</name>
<dbReference type="NCBIfam" id="NF033484">
    <property type="entry name" value="Stp1_PP2C_phos"/>
    <property type="match status" value="1"/>
</dbReference>
<dbReference type="EMBL" id="CP002547">
    <property type="protein sequence ID" value="ADY56625.1"/>
    <property type="molecule type" value="Genomic_DNA"/>
</dbReference>
<dbReference type="Gene3D" id="3.60.40.10">
    <property type="entry name" value="PPM-type phosphatase domain"/>
    <property type="match status" value="1"/>
</dbReference>
<proteinExistence type="predicted"/>
<dbReference type="GO" id="GO:0004722">
    <property type="term" value="F:protein serine/threonine phosphatase activity"/>
    <property type="evidence" value="ECO:0007669"/>
    <property type="project" value="InterPro"/>
</dbReference>
<organism evidence="2 3">
    <name type="scientific">Syntrophobotulus glycolicus (strain DSM 8271 / FlGlyR)</name>
    <dbReference type="NCBI Taxonomy" id="645991"/>
    <lineage>
        <taxon>Bacteria</taxon>
        <taxon>Bacillati</taxon>
        <taxon>Bacillota</taxon>
        <taxon>Clostridia</taxon>
        <taxon>Eubacteriales</taxon>
        <taxon>Desulfitobacteriaceae</taxon>
        <taxon>Syntrophobotulus</taxon>
    </lineage>
</organism>
<accession>F0SUQ9</accession>
<dbReference type="RefSeq" id="WP_013625490.1">
    <property type="nucleotide sequence ID" value="NC_015172.1"/>
</dbReference>
<dbReference type="InterPro" id="IPR036457">
    <property type="entry name" value="PPM-type-like_dom_sf"/>
</dbReference>
<protein>
    <submittedName>
        <fullName evidence="2">Protein serine/threonine phosphatase</fullName>
    </submittedName>
</protein>
<dbReference type="CDD" id="cd00143">
    <property type="entry name" value="PP2Cc"/>
    <property type="match status" value="1"/>
</dbReference>
<dbReference type="Pfam" id="PF13672">
    <property type="entry name" value="PP2C_2"/>
    <property type="match status" value="1"/>
</dbReference>
<dbReference type="SUPFAM" id="SSF81606">
    <property type="entry name" value="PP2C-like"/>
    <property type="match status" value="1"/>
</dbReference>
<dbReference type="PROSITE" id="PS51746">
    <property type="entry name" value="PPM_2"/>
    <property type="match status" value="1"/>
</dbReference>
<sequence>MKAFSILETGSRRKNNEDALLALTNIGLFAVADGMGGHNAGEVASGIAIESLKNNAEKLKDIPVDGIEQWVLDTVKEANQAIFERSLYEEGVEGMGTTLTALVIKKDKAVIGHVGDSRIYLWRDGSISLLSEDHSMVNELLRMGQLSEEDARNHPQRNYLSRALGIEKQVDVDCLQFEVQGGDVYLLCTDGFSNMVEKEEIAREFSAAGGWQEHLENLKLLVLQRGAPDNFTAVCCIMEN</sequence>
<evidence type="ECO:0000313" key="2">
    <source>
        <dbReference type="EMBL" id="ADY56625.1"/>
    </source>
</evidence>
<dbReference type="STRING" id="645991.Sgly_2337"/>
<dbReference type="SMART" id="SM00332">
    <property type="entry name" value="PP2Cc"/>
    <property type="match status" value="1"/>
</dbReference>
<dbReference type="HOGENOM" id="CLU_034545_4_1_9"/>
<evidence type="ECO:0000259" key="1">
    <source>
        <dbReference type="PROSITE" id="PS51746"/>
    </source>
</evidence>
<dbReference type="eggNOG" id="COG0631">
    <property type="taxonomic scope" value="Bacteria"/>
</dbReference>
<dbReference type="PANTHER" id="PTHR47992">
    <property type="entry name" value="PROTEIN PHOSPHATASE"/>
    <property type="match status" value="1"/>
</dbReference>
<reference evidence="3" key="2">
    <citation type="submission" date="2011-02" db="EMBL/GenBank/DDBJ databases">
        <title>The complete genome of Syntrophobotulus glycolicus DSM 8271.</title>
        <authorList>
            <person name="Lucas S."/>
            <person name="Copeland A."/>
            <person name="Lapidus A."/>
            <person name="Bruce D."/>
            <person name="Goodwin L."/>
            <person name="Pitluck S."/>
            <person name="Kyrpides N."/>
            <person name="Mavromatis K."/>
            <person name="Pagani I."/>
            <person name="Ivanova N."/>
            <person name="Mikhailova N."/>
            <person name="Chertkov O."/>
            <person name="Held B."/>
            <person name="Detter J.C."/>
            <person name="Tapia R."/>
            <person name="Han C."/>
            <person name="Land M."/>
            <person name="Hauser L."/>
            <person name="Markowitz V."/>
            <person name="Cheng J.-F."/>
            <person name="Hugenholtz P."/>
            <person name="Woyke T."/>
            <person name="Wu D."/>
            <person name="Spring S."/>
            <person name="Schroeder M."/>
            <person name="Brambilla E."/>
            <person name="Klenk H.-P."/>
            <person name="Eisen J.A."/>
        </authorList>
    </citation>
    <scope>NUCLEOTIDE SEQUENCE [LARGE SCALE GENOMIC DNA]</scope>
    <source>
        <strain evidence="3">DSM 8271 / FlGlyR</strain>
    </source>
</reference>
<dbReference type="KEGG" id="sgy:Sgly_2337"/>